<name>A0ABS9BQM9_9BACT</name>
<keyword evidence="2" id="KW-1185">Reference proteome</keyword>
<evidence type="ECO:0000313" key="2">
    <source>
        <dbReference type="Proteomes" id="UP001201449"/>
    </source>
</evidence>
<comment type="caution">
    <text evidence="1">The sequence shown here is derived from an EMBL/GenBank/DDBJ whole genome shotgun (WGS) entry which is preliminary data.</text>
</comment>
<protein>
    <submittedName>
        <fullName evidence="1">Uncharacterized protein</fullName>
    </submittedName>
</protein>
<dbReference type="EMBL" id="JAKEVZ010000001">
    <property type="protein sequence ID" value="MCF1749775.1"/>
    <property type="molecule type" value="Genomic_DNA"/>
</dbReference>
<dbReference type="RefSeq" id="WP_234859930.1">
    <property type="nucleotide sequence ID" value="NZ_JAKEVZ010000001.1"/>
</dbReference>
<accession>A0ABS9BQM9</accession>
<proteinExistence type="predicted"/>
<gene>
    <name evidence="1" type="ORF">L0U89_01725</name>
</gene>
<organism evidence="1 2">
    <name type="scientific">Mariniradius sediminis</name>
    <dbReference type="NCBI Taxonomy" id="2909237"/>
    <lineage>
        <taxon>Bacteria</taxon>
        <taxon>Pseudomonadati</taxon>
        <taxon>Bacteroidota</taxon>
        <taxon>Cytophagia</taxon>
        <taxon>Cytophagales</taxon>
        <taxon>Cyclobacteriaceae</taxon>
        <taxon>Mariniradius</taxon>
    </lineage>
</organism>
<dbReference type="Proteomes" id="UP001201449">
    <property type="component" value="Unassembled WGS sequence"/>
</dbReference>
<reference evidence="1 2" key="1">
    <citation type="submission" date="2022-01" db="EMBL/GenBank/DDBJ databases">
        <title>Mariniradius saccharolyticus sp. nov., isolated from sediment of a river.</title>
        <authorList>
            <person name="Liu H."/>
        </authorList>
    </citation>
    <scope>NUCLEOTIDE SEQUENCE [LARGE SCALE GENOMIC DNA]</scope>
    <source>
        <strain evidence="1 2">RY-2</strain>
    </source>
</reference>
<evidence type="ECO:0000313" key="1">
    <source>
        <dbReference type="EMBL" id="MCF1749775.1"/>
    </source>
</evidence>
<sequence>MTKTRNHTALWKQRLSLMLVFVFCLLVSASEYFPHETKQSNGTEQQDGDAQDAPSDHDTYLNVAVDAVVPFAVGVASQVFHLIYEHITFEPPILSGHSVSVPLNFPFWEILLERIISPNAP</sequence>